<sequence length="646" mass="74873">MVLWDNRVVEKVNIELGMFSASCLFKNVEDGFRWVFSGVYGPVINRRRGKLWDELSAVAFRWGDPWCLGGDFNVVHFPDGRMGCNSISRDMRSFSDFISGSRFTWFGAQENRCLSRIDCFLFSSTWEEHFSNVALFALPRPISDHRPILLDSGGIRQGSTLFRFENMWLLSEGFAHRRLEKIQRDFLWGGVGEEFKYHLVDWDTVCTPIRERGLGVRRLKLCNEALLGKWLWRFACERERWWPKVVVAKYGCEWGGWSSRYVNLPYGVGLWRGIMKGWEAFVSYTHLTVGEGRRVRFWDNVWCGEVSLWVAFPCIYRLAYERDATVSDYLIHNDGTSVWDIRLHRNVKEGEEEASMTLFSRLYGLQGIGEGEDEMRWKLTKSGLFEMSEELENLRLENAKLQRQVKIQEMESADQVEGQKSIAIGKCVLPHHWRRKMGTSDGRLYTATPVDPVFILLPIFEEARMKKGDDPGKFRQLDEMIFVNGYPGYRYLLSIAETSMQVVCDVKEIGSIKFFRLNDSKVLAWLNYKVDQLKRTLLTLDKNYAARDEKDTLTDAVSVLGEYLKEEPWLELLCSNLKLDLQAAKTADIEVLPIAMENGPASFEPVQEKDGSDKKTTRSARQTKKAKVETDSRNIRDMFTRASRRK</sequence>
<evidence type="ECO:0000313" key="2">
    <source>
        <dbReference type="Proteomes" id="UP001062846"/>
    </source>
</evidence>
<proteinExistence type="predicted"/>
<dbReference type="Proteomes" id="UP001062846">
    <property type="component" value="Chromosome 7"/>
</dbReference>
<dbReference type="EMBL" id="CM046394">
    <property type="protein sequence ID" value="KAI8547766.1"/>
    <property type="molecule type" value="Genomic_DNA"/>
</dbReference>
<reference evidence="1" key="1">
    <citation type="submission" date="2022-02" db="EMBL/GenBank/DDBJ databases">
        <title>Plant Genome Project.</title>
        <authorList>
            <person name="Zhang R.-G."/>
        </authorList>
    </citation>
    <scope>NUCLEOTIDE SEQUENCE</scope>
    <source>
        <strain evidence="1">AT1</strain>
    </source>
</reference>
<gene>
    <name evidence="1" type="ORF">RHMOL_Rhmol07G0221000</name>
</gene>
<evidence type="ECO:0000313" key="1">
    <source>
        <dbReference type="EMBL" id="KAI8547766.1"/>
    </source>
</evidence>
<organism evidence="1 2">
    <name type="scientific">Rhododendron molle</name>
    <name type="common">Chinese azalea</name>
    <name type="synonym">Azalea mollis</name>
    <dbReference type="NCBI Taxonomy" id="49168"/>
    <lineage>
        <taxon>Eukaryota</taxon>
        <taxon>Viridiplantae</taxon>
        <taxon>Streptophyta</taxon>
        <taxon>Embryophyta</taxon>
        <taxon>Tracheophyta</taxon>
        <taxon>Spermatophyta</taxon>
        <taxon>Magnoliopsida</taxon>
        <taxon>eudicotyledons</taxon>
        <taxon>Gunneridae</taxon>
        <taxon>Pentapetalae</taxon>
        <taxon>asterids</taxon>
        <taxon>Ericales</taxon>
        <taxon>Ericaceae</taxon>
        <taxon>Ericoideae</taxon>
        <taxon>Rhodoreae</taxon>
        <taxon>Rhododendron</taxon>
    </lineage>
</organism>
<name>A0ACC0N3E0_RHOML</name>
<accession>A0ACC0N3E0</accession>
<protein>
    <submittedName>
        <fullName evidence="1">Uncharacterized protein</fullName>
    </submittedName>
</protein>
<keyword evidence="2" id="KW-1185">Reference proteome</keyword>
<comment type="caution">
    <text evidence="1">The sequence shown here is derived from an EMBL/GenBank/DDBJ whole genome shotgun (WGS) entry which is preliminary data.</text>
</comment>